<feature type="transmembrane region" description="Helical" evidence="5">
    <location>
        <begin position="183"/>
        <end position="200"/>
    </location>
</feature>
<evidence type="ECO:0000256" key="3">
    <source>
        <dbReference type="ARBA" id="ARBA00022989"/>
    </source>
</evidence>
<dbReference type="OrthoDB" id="5982228at2759"/>
<comment type="subcellular location">
    <subcellularLocation>
        <location evidence="1">Membrane</location>
        <topology evidence="1">Multi-pass membrane protein</topology>
    </subcellularLocation>
</comment>
<feature type="transmembrane region" description="Helical" evidence="5">
    <location>
        <begin position="458"/>
        <end position="478"/>
    </location>
</feature>
<feature type="transmembrane region" description="Helical" evidence="5">
    <location>
        <begin position="533"/>
        <end position="555"/>
    </location>
</feature>
<dbReference type="AlphaFoldDB" id="A0A2B7Y0D5"/>
<evidence type="ECO:0000256" key="2">
    <source>
        <dbReference type="ARBA" id="ARBA00022692"/>
    </source>
</evidence>
<keyword evidence="3 5" id="KW-1133">Transmembrane helix</keyword>
<evidence type="ECO:0000256" key="5">
    <source>
        <dbReference type="SAM" id="Phobius"/>
    </source>
</evidence>
<dbReference type="InterPro" id="IPR050598">
    <property type="entry name" value="AminoAcid_Transporter"/>
</dbReference>
<protein>
    <recommendedName>
        <fullName evidence="8">Amino acid permease/ SLC12A domain-containing protein</fullName>
    </recommendedName>
</protein>
<sequence>MADGNNETNAFSREELNRAIREYNEEIQLFDTAPTSRQLLGSFTIFCLIMNRTIGSGIFTVAPKLLSGSGNVGGSLLVWLSGGVIILCGAVCWIQLGLTIPMHTTVENGQEIKVSTPRNGGEKNFLEYIYKKPAFLMTAVFGINFIFLGNVSGNALAFGVYVMIAAGRDPIGDAQNNFEKGPVIALAISVLTICTLLHSFSRSGGILVNNIFAVLKVTMLLVITLLGFVHAGGKFLQSDGINETPSHTGNYKGENITSEMINSAMSRNFDINTSFSASTSDVGSTVIMMFNAIYPFSGFEQPFYILSEVARPRRQFPRAVVSTIIFTIVLYLLVNISYYCVVPKETYLSAPTNTIDMAGTFFHYLFDSTGASNNTGERAVAGMIAFSIFGNIFVQTFTTARMKQEIAKEGIIPKALYFATGKTTPWARLRSRFSRKPYQTGPVDAALDLDEHLEQTPMAALGLHWFTSIFLVAVTSMLRPAVAYSLLVYLFSYVNVGVWGLLTAGGLLYLHLDSYIRGPKGRNWANKVVWLPFLSPLPEIIYFLGMGFVLFAAFVKPGDNSPFADEITGYAWYIIPAVGLASLGLGAVWWVGLLGLQWKQRCRLEVRRKPYLEKDRDGEYVQRLELVEHEWLVNVRR</sequence>
<keyword evidence="4 5" id="KW-0472">Membrane</keyword>
<dbReference type="GO" id="GO:0015179">
    <property type="term" value="F:L-amino acid transmembrane transporter activity"/>
    <property type="evidence" value="ECO:0007669"/>
    <property type="project" value="TreeGrafter"/>
</dbReference>
<dbReference type="PANTHER" id="PTHR11785">
    <property type="entry name" value="AMINO ACID TRANSPORTER"/>
    <property type="match status" value="1"/>
</dbReference>
<evidence type="ECO:0000256" key="4">
    <source>
        <dbReference type="ARBA" id="ARBA00023136"/>
    </source>
</evidence>
<feature type="transmembrane region" description="Helical" evidence="5">
    <location>
        <begin position="319"/>
        <end position="339"/>
    </location>
</feature>
<dbReference type="Proteomes" id="UP000224634">
    <property type="component" value="Unassembled WGS sequence"/>
</dbReference>
<name>A0A2B7Y0D5_POLH7</name>
<evidence type="ECO:0000313" key="6">
    <source>
        <dbReference type="EMBL" id="PGH14655.1"/>
    </source>
</evidence>
<dbReference type="InterPro" id="IPR002293">
    <property type="entry name" value="AA/rel_permease1"/>
</dbReference>
<feature type="transmembrane region" description="Helical" evidence="5">
    <location>
        <begin position="570"/>
        <end position="598"/>
    </location>
</feature>
<feature type="transmembrane region" description="Helical" evidence="5">
    <location>
        <begin position="206"/>
        <end position="229"/>
    </location>
</feature>
<gene>
    <name evidence="6" type="ORF">AJ80_05836</name>
</gene>
<keyword evidence="2 5" id="KW-0812">Transmembrane</keyword>
<feature type="transmembrane region" description="Helical" evidence="5">
    <location>
        <begin position="379"/>
        <end position="398"/>
    </location>
</feature>
<accession>A0A2B7Y0D5</accession>
<feature type="transmembrane region" description="Helical" evidence="5">
    <location>
        <begin position="490"/>
        <end position="512"/>
    </location>
</feature>
<comment type="caution">
    <text evidence="6">The sequence shown here is derived from an EMBL/GenBank/DDBJ whole genome shotgun (WGS) entry which is preliminary data.</text>
</comment>
<evidence type="ECO:0000313" key="7">
    <source>
        <dbReference type="Proteomes" id="UP000224634"/>
    </source>
</evidence>
<feature type="transmembrane region" description="Helical" evidence="5">
    <location>
        <begin position="39"/>
        <end position="62"/>
    </location>
</feature>
<evidence type="ECO:0008006" key="8">
    <source>
        <dbReference type="Google" id="ProtNLM"/>
    </source>
</evidence>
<dbReference type="GO" id="GO:0016020">
    <property type="term" value="C:membrane"/>
    <property type="evidence" value="ECO:0007669"/>
    <property type="project" value="UniProtKB-SubCell"/>
</dbReference>
<dbReference type="PANTHER" id="PTHR11785:SF353">
    <property type="entry name" value="METHIONINE TRANSPORTER (EUROFUNG)"/>
    <property type="match status" value="1"/>
</dbReference>
<organism evidence="6 7">
    <name type="scientific">Polytolypa hystricis (strain UAMH7299)</name>
    <dbReference type="NCBI Taxonomy" id="1447883"/>
    <lineage>
        <taxon>Eukaryota</taxon>
        <taxon>Fungi</taxon>
        <taxon>Dikarya</taxon>
        <taxon>Ascomycota</taxon>
        <taxon>Pezizomycotina</taxon>
        <taxon>Eurotiomycetes</taxon>
        <taxon>Eurotiomycetidae</taxon>
        <taxon>Onygenales</taxon>
        <taxon>Onygenales incertae sedis</taxon>
        <taxon>Polytolypa</taxon>
    </lineage>
</organism>
<proteinExistence type="predicted"/>
<dbReference type="EMBL" id="PDNA01000091">
    <property type="protein sequence ID" value="PGH14655.1"/>
    <property type="molecule type" value="Genomic_DNA"/>
</dbReference>
<dbReference type="Pfam" id="PF13520">
    <property type="entry name" value="AA_permease_2"/>
    <property type="match status" value="1"/>
</dbReference>
<evidence type="ECO:0000256" key="1">
    <source>
        <dbReference type="ARBA" id="ARBA00004141"/>
    </source>
</evidence>
<keyword evidence="7" id="KW-1185">Reference proteome</keyword>
<dbReference type="STRING" id="1447883.A0A2B7Y0D5"/>
<feature type="transmembrane region" description="Helical" evidence="5">
    <location>
        <begin position="134"/>
        <end position="162"/>
    </location>
</feature>
<reference evidence="6 7" key="1">
    <citation type="submission" date="2017-10" db="EMBL/GenBank/DDBJ databases">
        <title>Comparative genomics in systemic dimorphic fungi from Ajellomycetaceae.</title>
        <authorList>
            <person name="Munoz J.F."/>
            <person name="Mcewen J.G."/>
            <person name="Clay O.K."/>
            <person name="Cuomo C.A."/>
        </authorList>
    </citation>
    <scope>NUCLEOTIDE SEQUENCE [LARGE SCALE GENOMIC DNA]</scope>
    <source>
        <strain evidence="6 7">UAMH7299</strain>
    </source>
</reference>
<dbReference type="Gene3D" id="1.20.1740.10">
    <property type="entry name" value="Amino acid/polyamine transporter I"/>
    <property type="match status" value="1"/>
</dbReference>
<dbReference type="PIRSF" id="PIRSF006060">
    <property type="entry name" value="AA_transporter"/>
    <property type="match status" value="1"/>
</dbReference>
<feature type="transmembrane region" description="Helical" evidence="5">
    <location>
        <begin position="74"/>
        <end position="96"/>
    </location>
</feature>